<evidence type="ECO:0000313" key="15">
    <source>
        <dbReference type="Proteomes" id="UP000054976"/>
    </source>
</evidence>
<dbReference type="GO" id="GO:0005506">
    <property type="term" value="F:iron ion binding"/>
    <property type="evidence" value="ECO:0007669"/>
    <property type="project" value="UniProtKB-UniRule"/>
</dbReference>
<dbReference type="EMBL" id="BCNO01000002">
    <property type="protein sequence ID" value="GAQ95377.1"/>
    <property type="molecule type" value="Genomic_DNA"/>
</dbReference>
<proteinExistence type="inferred from homology"/>
<keyword evidence="10 12" id="KW-0830">Ubiquinone</keyword>
<evidence type="ECO:0000256" key="9">
    <source>
        <dbReference type="ARBA" id="ARBA00023027"/>
    </source>
</evidence>
<comment type="caution">
    <text evidence="14">The sequence shown here is derived from an EMBL/GenBank/DDBJ whole genome shotgun (WGS) entry which is preliminary data.</text>
</comment>
<name>A0A0U9HWL1_9BACT</name>
<dbReference type="STRING" id="86166.TAGGR_2267"/>
<dbReference type="InterPro" id="IPR010226">
    <property type="entry name" value="NADH_quinone_OxRdtase_chainI"/>
</dbReference>
<evidence type="ECO:0000256" key="8">
    <source>
        <dbReference type="ARBA" id="ARBA00023014"/>
    </source>
</evidence>
<comment type="cofactor">
    <cofactor evidence="12">
        <name>[4Fe-4S] cluster</name>
        <dbReference type="ChEBI" id="CHEBI:49883"/>
    </cofactor>
    <text evidence="12">Binds 2 [4Fe-4S] clusters per subunit.</text>
</comment>
<dbReference type="RefSeq" id="WP_236698928.1">
    <property type="nucleotide sequence ID" value="NZ_BCNO01000002.1"/>
</dbReference>
<evidence type="ECO:0000256" key="5">
    <source>
        <dbReference type="ARBA" id="ARBA00022737"/>
    </source>
</evidence>
<keyword evidence="6 12" id="KW-1278">Translocase</keyword>
<dbReference type="EC" id="7.1.1.-" evidence="12"/>
<keyword evidence="2 12" id="KW-0004">4Fe-4S</keyword>
<dbReference type="Pfam" id="PF12838">
    <property type="entry name" value="Fer4_7"/>
    <property type="match status" value="1"/>
</dbReference>
<evidence type="ECO:0000259" key="13">
    <source>
        <dbReference type="PROSITE" id="PS51379"/>
    </source>
</evidence>
<feature type="binding site" evidence="12">
    <location>
        <position position="68"/>
    </location>
    <ligand>
        <name>[4Fe-4S] cluster</name>
        <dbReference type="ChEBI" id="CHEBI:49883"/>
        <label>1</label>
    </ligand>
</feature>
<feature type="binding site" evidence="12">
    <location>
        <position position="72"/>
    </location>
    <ligand>
        <name>[4Fe-4S] cluster</name>
        <dbReference type="ChEBI" id="CHEBI:49883"/>
        <label>2</label>
    </ligand>
</feature>
<feature type="binding site" evidence="12">
    <location>
        <position position="102"/>
    </location>
    <ligand>
        <name>[4Fe-4S] cluster</name>
        <dbReference type="ChEBI" id="CHEBI:49883"/>
        <label>2</label>
    </ligand>
</feature>
<evidence type="ECO:0000256" key="12">
    <source>
        <dbReference type="HAMAP-Rule" id="MF_01351"/>
    </source>
</evidence>
<feature type="domain" description="4Fe-4S ferredoxin-type" evidence="13">
    <location>
        <begin position="93"/>
        <end position="122"/>
    </location>
</feature>
<dbReference type="GO" id="GO:0048038">
    <property type="term" value="F:quinone binding"/>
    <property type="evidence" value="ECO:0007669"/>
    <property type="project" value="UniProtKB-KW"/>
</dbReference>
<keyword evidence="5" id="KW-0677">Repeat</keyword>
<comment type="subunit">
    <text evidence="12">NDH-1 is composed of 14 different subunits. Subunits NuoA, H, J, K, L, M, N constitute the membrane sector of the complex.</text>
</comment>
<evidence type="ECO:0000256" key="4">
    <source>
        <dbReference type="ARBA" id="ARBA00022723"/>
    </source>
</evidence>
<protein>
    <recommendedName>
        <fullName evidence="12">NADH-quinone oxidoreductase subunit I</fullName>
        <ecNumber evidence="12">7.1.1.-</ecNumber>
    </recommendedName>
    <alternativeName>
        <fullName evidence="12">NADH dehydrogenase I subunit I</fullName>
    </alternativeName>
    <alternativeName>
        <fullName evidence="12">NDH-1 subunit I</fullName>
    </alternativeName>
</protein>
<dbReference type="GO" id="GO:0005886">
    <property type="term" value="C:plasma membrane"/>
    <property type="evidence" value="ECO:0007669"/>
    <property type="project" value="UniProtKB-SubCell"/>
</dbReference>
<feature type="binding site" evidence="12">
    <location>
        <position position="105"/>
    </location>
    <ligand>
        <name>[4Fe-4S] cluster</name>
        <dbReference type="ChEBI" id="CHEBI:49883"/>
        <label>2</label>
    </ligand>
</feature>
<dbReference type="PROSITE" id="PS00198">
    <property type="entry name" value="4FE4S_FER_1"/>
    <property type="match status" value="1"/>
</dbReference>
<comment type="similarity">
    <text evidence="12">Belongs to the complex I 23 kDa subunit family.</text>
</comment>
<feature type="binding site" evidence="12">
    <location>
        <position position="112"/>
    </location>
    <ligand>
        <name>[4Fe-4S] cluster</name>
        <dbReference type="ChEBI" id="CHEBI:49883"/>
        <label>1</label>
    </ligand>
</feature>
<organism evidence="14 15">
    <name type="scientific">Thermodesulfovibrio aggregans</name>
    <dbReference type="NCBI Taxonomy" id="86166"/>
    <lineage>
        <taxon>Bacteria</taxon>
        <taxon>Pseudomonadati</taxon>
        <taxon>Nitrospirota</taxon>
        <taxon>Thermodesulfovibrionia</taxon>
        <taxon>Thermodesulfovibrionales</taxon>
        <taxon>Thermodesulfovibrionaceae</taxon>
        <taxon>Thermodesulfovibrio</taxon>
    </lineage>
</organism>
<keyword evidence="3 12" id="KW-0874">Quinone</keyword>
<dbReference type="PANTHER" id="PTHR10849">
    <property type="entry name" value="NADH DEHYDROGENASE UBIQUINONE IRON-SULFUR PROTEIN 8, MITOCHONDRIAL"/>
    <property type="match status" value="1"/>
</dbReference>
<dbReference type="InterPro" id="IPR017896">
    <property type="entry name" value="4Fe4S_Fe-S-bd"/>
</dbReference>
<dbReference type="PROSITE" id="PS51379">
    <property type="entry name" value="4FE4S_FER_2"/>
    <property type="match status" value="2"/>
</dbReference>
<evidence type="ECO:0000313" key="14">
    <source>
        <dbReference type="EMBL" id="GAQ95377.1"/>
    </source>
</evidence>
<feature type="binding site" evidence="12">
    <location>
        <position position="62"/>
    </location>
    <ligand>
        <name>[4Fe-4S] cluster</name>
        <dbReference type="ChEBI" id="CHEBI:49883"/>
        <label>1</label>
    </ligand>
</feature>
<evidence type="ECO:0000256" key="11">
    <source>
        <dbReference type="ARBA" id="ARBA00023136"/>
    </source>
</evidence>
<feature type="domain" description="4Fe-4S ferredoxin-type" evidence="13">
    <location>
        <begin position="53"/>
        <end position="82"/>
    </location>
</feature>
<comment type="function">
    <text evidence="12">NDH-1 shuttles electrons from NADH, via FMN and iron-sulfur (Fe-S) centers, to quinones in the respiratory chain. The immediate electron acceptor for the enzyme in this species is believed to be ubiquinone. Couples the redox reaction to proton translocation (for every two electrons transferred, four hydrogen ions are translocated across the cytoplasmic membrane), and thus conserves the redox energy in a proton gradient.</text>
</comment>
<dbReference type="AlphaFoldDB" id="A0A0U9HWL1"/>
<keyword evidence="8 12" id="KW-0411">Iron-sulfur</keyword>
<keyword evidence="1 12" id="KW-1003">Cell membrane</keyword>
<dbReference type="PANTHER" id="PTHR10849:SF24">
    <property type="entry name" value="NADH-QUINONE OXIDOREDUCTASE SUBUNIT I 2"/>
    <property type="match status" value="1"/>
</dbReference>
<dbReference type="HAMAP" id="MF_01351">
    <property type="entry name" value="NDH1_NuoI"/>
    <property type="match status" value="1"/>
</dbReference>
<dbReference type="NCBIfam" id="TIGR01971">
    <property type="entry name" value="NuoI"/>
    <property type="match status" value="1"/>
</dbReference>
<dbReference type="Gene3D" id="3.30.70.3270">
    <property type="match status" value="1"/>
</dbReference>
<comment type="subcellular location">
    <subcellularLocation>
        <location evidence="12">Cell membrane</location>
        <topology evidence="12">Peripheral membrane protein</topology>
    </subcellularLocation>
</comment>
<keyword evidence="15" id="KW-1185">Reference proteome</keyword>
<evidence type="ECO:0000256" key="3">
    <source>
        <dbReference type="ARBA" id="ARBA00022719"/>
    </source>
</evidence>
<keyword evidence="9 12" id="KW-0520">NAD</keyword>
<evidence type="ECO:0000256" key="7">
    <source>
        <dbReference type="ARBA" id="ARBA00023004"/>
    </source>
</evidence>
<keyword evidence="4 12" id="KW-0479">Metal-binding</keyword>
<dbReference type="SUPFAM" id="SSF54862">
    <property type="entry name" value="4Fe-4S ferredoxins"/>
    <property type="match status" value="1"/>
</dbReference>
<feature type="binding site" evidence="12">
    <location>
        <position position="65"/>
    </location>
    <ligand>
        <name>[4Fe-4S] cluster</name>
        <dbReference type="ChEBI" id="CHEBI:49883"/>
        <label>1</label>
    </ligand>
</feature>
<evidence type="ECO:0000256" key="6">
    <source>
        <dbReference type="ARBA" id="ARBA00022967"/>
    </source>
</evidence>
<evidence type="ECO:0000256" key="1">
    <source>
        <dbReference type="ARBA" id="ARBA00022475"/>
    </source>
</evidence>
<keyword evidence="7 12" id="KW-0408">Iron</keyword>
<dbReference type="GO" id="GO:0050136">
    <property type="term" value="F:NADH dehydrogenase (quinone) (non-electrogenic) activity"/>
    <property type="evidence" value="ECO:0007669"/>
    <property type="project" value="UniProtKB-UniRule"/>
</dbReference>
<comment type="catalytic activity">
    <reaction evidence="12">
        <text>a quinone + NADH + 5 H(+)(in) = a quinol + NAD(+) + 4 H(+)(out)</text>
        <dbReference type="Rhea" id="RHEA:57888"/>
        <dbReference type="ChEBI" id="CHEBI:15378"/>
        <dbReference type="ChEBI" id="CHEBI:24646"/>
        <dbReference type="ChEBI" id="CHEBI:57540"/>
        <dbReference type="ChEBI" id="CHEBI:57945"/>
        <dbReference type="ChEBI" id="CHEBI:132124"/>
    </reaction>
</comment>
<dbReference type="Proteomes" id="UP000054976">
    <property type="component" value="Unassembled WGS sequence"/>
</dbReference>
<dbReference type="GO" id="GO:0051539">
    <property type="term" value="F:4 iron, 4 sulfur cluster binding"/>
    <property type="evidence" value="ECO:0007669"/>
    <property type="project" value="UniProtKB-KW"/>
</dbReference>
<evidence type="ECO:0000256" key="2">
    <source>
        <dbReference type="ARBA" id="ARBA00022485"/>
    </source>
</evidence>
<dbReference type="InterPro" id="IPR017900">
    <property type="entry name" value="4Fe4S_Fe_S_CS"/>
</dbReference>
<accession>A0A0U9HWL1</accession>
<feature type="binding site" evidence="12">
    <location>
        <position position="108"/>
    </location>
    <ligand>
        <name>[4Fe-4S] cluster</name>
        <dbReference type="ChEBI" id="CHEBI:49883"/>
        <label>2</label>
    </ligand>
</feature>
<keyword evidence="11 12" id="KW-0472">Membrane</keyword>
<gene>
    <name evidence="12" type="primary">nuoI</name>
    <name evidence="14" type="ORF">TAGGR_2267</name>
</gene>
<reference evidence="15" key="1">
    <citation type="submission" date="2016-01" db="EMBL/GenBank/DDBJ databases">
        <title>Draft genome sequence of Thermodesulfovibrio aggregans strain TGE-P1.</title>
        <authorList>
            <person name="Sekiguchi Y."/>
            <person name="Ohashi A."/>
            <person name="Matsuura N."/>
            <person name="Tourlousse M.D."/>
        </authorList>
    </citation>
    <scope>NUCLEOTIDE SEQUENCE [LARGE SCALE GENOMIC DNA]</scope>
    <source>
        <strain evidence="15">TGE-P1</strain>
    </source>
</reference>
<sequence>MINILLKKLLFIDLIKGMLITFKTIFTQPVTIRYPKEKRPLESGFRGRHAFVRDTETGKERCVACTKCAQVCPSQCIYIDYSINNETGARVLTKYEIDALRCIFCGYCEEVCPVNAIVLTEFYEYASYDRKSNYFDRESLLQNWDEFMRQYDGEDYLNKFWYLPGINRNRLPFGKRQPKRVLKISNFKNEEESQ</sequence>
<evidence type="ECO:0000256" key="10">
    <source>
        <dbReference type="ARBA" id="ARBA00023075"/>
    </source>
</evidence>
<dbReference type="NCBIfam" id="NF004538">
    <property type="entry name" value="PRK05888.1-4"/>
    <property type="match status" value="1"/>
</dbReference>